<keyword evidence="2" id="KW-1185">Reference proteome</keyword>
<dbReference type="KEGG" id="smo:SELMODRAFT_406948"/>
<gene>
    <name evidence="1" type="ORF">SELMODRAFT_406948</name>
</gene>
<accession>D8R3F7</accession>
<name>D8R3F7_SELML</name>
<proteinExistence type="predicted"/>
<dbReference type="Proteomes" id="UP000001514">
    <property type="component" value="Unassembled WGS sequence"/>
</dbReference>
<dbReference type="InParanoid" id="D8R3F7"/>
<organism evidence="2">
    <name type="scientific">Selaginella moellendorffii</name>
    <name type="common">Spikemoss</name>
    <dbReference type="NCBI Taxonomy" id="88036"/>
    <lineage>
        <taxon>Eukaryota</taxon>
        <taxon>Viridiplantae</taxon>
        <taxon>Streptophyta</taxon>
        <taxon>Embryophyta</taxon>
        <taxon>Tracheophyta</taxon>
        <taxon>Lycopodiopsida</taxon>
        <taxon>Selaginellales</taxon>
        <taxon>Selaginellaceae</taxon>
        <taxon>Selaginella</taxon>
    </lineage>
</organism>
<dbReference type="Gramene" id="EFJ33272">
    <property type="protein sequence ID" value="EFJ33272"/>
    <property type="gene ID" value="SELMODRAFT_406948"/>
</dbReference>
<dbReference type="AlphaFoldDB" id="D8R3F7"/>
<reference evidence="1 2" key="1">
    <citation type="journal article" date="2011" name="Science">
        <title>The Selaginella genome identifies genetic changes associated with the evolution of vascular plants.</title>
        <authorList>
            <person name="Banks J.A."/>
            <person name="Nishiyama T."/>
            <person name="Hasebe M."/>
            <person name="Bowman J.L."/>
            <person name="Gribskov M."/>
            <person name="dePamphilis C."/>
            <person name="Albert V.A."/>
            <person name="Aono N."/>
            <person name="Aoyama T."/>
            <person name="Ambrose B.A."/>
            <person name="Ashton N.W."/>
            <person name="Axtell M.J."/>
            <person name="Barker E."/>
            <person name="Barker M.S."/>
            <person name="Bennetzen J.L."/>
            <person name="Bonawitz N.D."/>
            <person name="Chapple C."/>
            <person name="Cheng C."/>
            <person name="Correa L.G."/>
            <person name="Dacre M."/>
            <person name="DeBarry J."/>
            <person name="Dreyer I."/>
            <person name="Elias M."/>
            <person name="Engstrom E.M."/>
            <person name="Estelle M."/>
            <person name="Feng L."/>
            <person name="Finet C."/>
            <person name="Floyd S.K."/>
            <person name="Frommer W.B."/>
            <person name="Fujita T."/>
            <person name="Gramzow L."/>
            <person name="Gutensohn M."/>
            <person name="Harholt J."/>
            <person name="Hattori M."/>
            <person name="Heyl A."/>
            <person name="Hirai T."/>
            <person name="Hiwatashi Y."/>
            <person name="Ishikawa M."/>
            <person name="Iwata M."/>
            <person name="Karol K.G."/>
            <person name="Koehler B."/>
            <person name="Kolukisaoglu U."/>
            <person name="Kubo M."/>
            <person name="Kurata T."/>
            <person name="Lalonde S."/>
            <person name="Li K."/>
            <person name="Li Y."/>
            <person name="Litt A."/>
            <person name="Lyons E."/>
            <person name="Manning G."/>
            <person name="Maruyama T."/>
            <person name="Michael T.P."/>
            <person name="Mikami K."/>
            <person name="Miyazaki S."/>
            <person name="Morinaga S."/>
            <person name="Murata T."/>
            <person name="Mueller-Roeber B."/>
            <person name="Nelson D.R."/>
            <person name="Obara M."/>
            <person name="Oguri Y."/>
            <person name="Olmstead R.G."/>
            <person name="Onodera N."/>
            <person name="Petersen B.L."/>
            <person name="Pils B."/>
            <person name="Prigge M."/>
            <person name="Rensing S.A."/>
            <person name="Riano-Pachon D.M."/>
            <person name="Roberts A.W."/>
            <person name="Sato Y."/>
            <person name="Scheller H.V."/>
            <person name="Schulz B."/>
            <person name="Schulz C."/>
            <person name="Shakirov E.V."/>
            <person name="Shibagaki N."/>
            <person name="Shinohara N."/>
            <person name="Shippen D.E."/>
            <person name="Soerensen I."/>
            <person name="Sotooka R."/>
            <person name="Sugimoto N."/>
            <person name="Sugita M."/>
            <person name="Sumikawa N."/>
            <person name="Tanurdzic M."/>
            <person name="Theissen G."/>
            <person name="Ulvskov P."/>
            <person name="Wakazuki S."/>
            <person name="Weng J.K."/>
            <person name="Willats W.W."/>
            <person name="Wipf D."/>
            <person name="Wolf P.G."/>
            <person name="Yang L."/>
            <person name="Zimmer A.D."/>
            <person name="Zhu Q."/>
            <person name="Mitros T."/>
            <person name="Hellsten U."/>
            <person name="Loque D."/>
            <person name="Otillar R."/>
            <person name="Salamov A."/>
            <person name="Schmutz J."/>
            <person name="Shapiro H."/>
            <person name="Lindquist E."/>
            <person name="Lucas S."/>
            <person name="Rokhsar D."/>
            <person name="Grigoriev I.V."/>
        </authorList>
    </citation>
    <scope>NUCLEOTIDE SEQUENCE [LARGE SCALE GENOMIC DNA]</scope>
</reference>
<protein>
    <submittedName>
        <fullName evidence="1">Uncharacterized protein</fullName>
    </submittedName>
</protein>
<sequence length="138" mass="14851">MTAALYTGSLGTNNLKQKSRMLTTTTFWICHGVPWATLQRWLCRLSSGCSNHTMKFWCRGDNSRQVQRTSAVLASNEQMAPLGRASGSVQMEASSLGSSFLGARGAVDASVGMAMPMVSLEYLVFLCGRCHGNAPSVP</sequence>
<dbReference type="HOGENOM" id="CLU_1858704_0_0_1"/>
<evidence type="ECO:0000313" key="1">
    <source>
        <dbReference type="EMBL" id="EFJ33272.1"/>
    </source>
</evidence>
<evidence type="ECO:0000313" key="2">
    <source>
        <dbReference type="Proteomes" id="UP000001514"/>
    </source>
</evidence>
<dbReference type="EMBL" id="GL377571">
    <property type="protein sequence ID" value="EFJ33272.1"/>
    <property type="molecule type" value="Genomic_DNA"/>
</dbReference>